<evidence type="ECO:0000313" key="2">
    <source>
        <dbReference type="Proteomes" id="UP000757604"/>
    </source>
</evidence>
<organism evidence="1 2">
    <name type="scientific">Rhizobium herbae</name>
    <dbReference type="NCBI Taxonomy" id="508661"/>
    <lineage>
        <taxon>Bacteria</taxon>
        <taxon>Pseudomonadati</taxon>
        <taxon>Pseudomonadota</taxon>
        <taxon>Alphaproteobacteria</taxon>
        <taxon>Hyphomicrobiales</taxon>
        <taxon>Rhizobiaceae</taxon>
        <taxon>Rhizobium/Agrobacterium group</taxon>
        <taxon>Rhizobium</taxon>
    </lineage>
</organism>
<name>A0ABS7HC44_9HYPH</name>
<dbReference type="EMBL" id="JAEUAO010000003">
    <property type="protein sequence ID" value="MBW9064733.1"/>
    <property type="molecule type" value="Genomic_DNA"/>
</dbReference>
<accession>A0ABS7HC44</accession>
<dbReference type="Proteomes" id="UP000757604">
    <property type="component" value="Unassembled WGS sequence"/>
</dbReference>
<gene>
    <name evidence="1" type="ORF">JNB71_15570</name>
</gene>
<dbReference type="RefSeq" id="WP_220372700.1">
    <property type="nucleotide sequence ID" value="NZ_JAEUAO010000003.1"/>
</dbReference>
<protein>
    <recommendedName>
        <fullName evidence="3">DUF3102 domain-containing protein</fullName>
    </recommendedName>
</protein>
<evidence type="ECO:0000313" key="1">
    <source>
        <dbReference type="EMBL" id="MBW9064733.1"/>
    </source>
</evidence>
<comment type="caution">
    <text evidence="1">The sequence shown here is derived from an EMBL/GenBank/DDBJ whole genome shotgun (WGS) entry which is preliminary data.</text>
</comment>
<keyword evidence="2" id="KW-1185">Reference proteome</keyword>
<reference evidence="1 2" key="1">
    <citation type="journal article" date="2021" name="MBio">
        <title>Poor Competitiveness of Bradyrhizobium in Pigeon Pea Root Colonization in Indian Soils.</title>
        <authorList>
            <person name="Chalasani D."/>
            <person name="Basu A."/>
            <person name="Pullabhotla S.V.S.R.N."/>
            <person name="Jorrin B."/>
            <person name="Neal A.L."/>
            <person name="Poole P.S."/>
            <person name="Podile A.R."/>
            <person name="Tkacz A."/>
        </authorList>
    </citation>
    <scope>NUCLEOTIDE SEQUENCE [LARGE SCALE GENOMIC DNA]</scope>
    <source>
        <strain evidence="1 2">HU44</strain>
    </source>
</reference>
<evidence type="ECO:0008006" key="3">
    <source>
        <dbReference type="Google" id="ProtNLM"/>
    </source>
</evidence>
<proteinExistence type="predicted"/>
<sequence length="173" mass="19238">MLDELEQQRLALTGRLITLPATSIPAPMPPPLNGGILTSAIAAVRNMLATRENPADEAWISIARQVIQKVVIAPSKDDKSADLTIHGRLAAILAGQEAWRDVSRHLREEHSTEFVSKLDASKIKTLAEKTKFLLPLCKALLAERRRNGCCYKCRGLHRGLYEISLVQRQTRHS</sequence>